<dbReference type="InterPro" id="IPR051553">
    <property type="entry name" value="Ran_GTPase-activating"/>
</dbReference>
<name>A0A9X2HER3_9MICC</name>
<organism evidence="2 3">
    <name type="scientific">Rothia santali</name>
    <dbReference type="NCBI Taxonomy" id="2949643"/>
    <lineage>
        <taxon>Bacteria</taxon>
        <taxon>Bacillati</taxon>
        <taxon>Actinomycetota</taxon>
        <taxon>Actinomycetes</taxon>
        <taxon>Micrococcales</taxon>
        <taxon>Micrococcaceae</taxon>
        <taxon>Rothia</taxon>
    </lineage>
</organism>
<comment type="caution">
    <text evidence="2">The sequence shown here is derived from an EMBL/GenBank/DDBJ whole genome shotgun (WGS) entry which is preliminary data.</text>
</comment>
<sequence length="552" mass="58239">MAGIGLALILLVTTPGTTAGFQDRTYARAGLTTEGMPPVGPVGRDQSAGSTLYVTRAGDLYVSGMRNSGDGNGSGSIPAQADPTRVNFPAGVRIVDAGGSSNDFSFSASTSYMALDDAGGVWTWGSPYGGKSLIGRGNIGRTESLRAGQVTRTADGGRLPPIVGIDRSENQFLALDAEGTLWSWGYDGENLPRSSSSSDRQLPARSNTTTTTHGRGDCDGPGVRWHSVWGGNNASAAVATNGLIYSWGFDNDNGVANGRDNQRCPILNESANRALFEAYPDLYRTNSGAVYDEDARELTGSSPRRTEALRKERYEQIVRDMQGRTLEACADVARRSGPDEGPCPVRSFGYSARAPRLLLQNGDLYTWQISTEDDFGGPFLGRIPSANDPSSWWQDGSRFKPTVALRGVASVSPGVSSVTALTRSGEVYGWGRNNVCQAVGAETAGRGSCVGGAGNGDGVVVLPRRVAGLEGARIETLSATQCATWAFDAEGRVWAWGAGTATGATWRYCSVNGASWGYASTGYKIYDAVRATPSRPFGEPVTDAGTPTLRVR</sequence>
<gene>
    <name evidence="2" type="ORF">NBM05_13390</name>
</gene>
<accession>A0A9X2HER3</accession>
<evidence type="ECO:0008006" key="4">
    <source>
        <dbReference type="Google" id="ProtNLM"/>
    </source>
</evidence>
<dbReference type="Gene3D" id="2.130.10.30">
    <property type="entry name" value="Regulator of chromosome condensation 1/beta-lactamase-inhibitor protein II"/>
    <property type="match status" value="2"/>
</dbReference>
<dbReference type="AlphaFoldDB" id="A0A9X2HER3"/>
<feature type="region of interest" description="Disordered" evidence="1">
    <location>
        <begin position="192"/>
        <end position="219"/>
    </location>
</feature>
<dbReference type="PANTHER" id="PTHR45982">
    <property type="entry name" value="REGULATOR OF CHROMOSOME CONDENSATION"/>
    <property type="match status" value="1"/>
</dbReference>
<keyword evidence="3" id="KW-1185">Reference proteome</keyword>
<dbReference type="InterPro" id="IPR009091">
    <property type="entry name" value="RCC1/BLIP-II"/>
</dbReference>
<evidence type="ECO:0000313" key="2">
    <source>
        <dbReference type="EMBL" id="MCP3426975.1"/>
    </source>
</evidence>
<feature type="compositionally biased region" description="Polar residues" evidence="1">
    <location>
        <begin position="192"/>
        <end position="213"/>
    </location>
</feature>
<dbReference type="Proteomes" id="UP001139502">
    <property type="component" value="Unassembled WGS sequence"/>
</dbReference>
<reference evidence="2" key="1">
    <citation type="submission" date="2022-06" db="EMBL/GenBank/DDBJ databases">
        <title>Rothia sp. isolated from sandalwood seedling.</title>
        <authorList>
            <person name="Tuikhar N."/>
            <person name="Kirdat K."/>
            <person name="Thorat V."/>
            <person name="Swetha P."/>
            <person name="Padma S."/>
            <person name="Sundararaj R."/>
            <person name="Yadav A."/>
        </authorList>
    </citation>
    <scope>NUCLEOTIDE SEQUENCE</scope>
    <source>
        <strain evidence="2">AR01</strain>
    </source>
</reference>
<dbReference type="RefSeq" id="WP_254168441.1">
    <property type="nucleotide sequence ID" value="NZ_JANAFB010000044.1"/>
</dbReference>
<dbReference type="PANTHER" id="PTHR45982:SF1">
    <property type="entry name" value="REGULATOR OF CHROMOSOME CONDENSATION"/>
    <property type="match status" value="1"/>
</dbReference>
<dbReference type="EMBL" id="JANAFB010000044">
    <property type="protein sequence ID" value="MCP3426975.1"/>
    <property type="molecule type" value="Genomic_DNA"/>
</dbReference>
<dbReference type="SUPFAM" id="SSF50985">
    <property type="entry name" value="RCC1/BLIP-II"/>
    <property type="match status" value="1"/>
</dbReference>
<evidence type="ECO:0000256" key="1">
    <source>
        <dbReference type="SAM" id="MobiDB-lite"/>
    </source>
</evidence>
<proteinExistence type="predicted"/>
<protein>
    <recommendedName>
        <fullName evidence="4">Chromosome condensation regulator RCC1</fullName>
    </recommendedName>
</protein>
<evidence type="ECO:0000313" key="3">
    <source>
        <dbReference type="Proteomes" id="UP001139502"/>
    </source>
</evidence>